<comment type="cofactor">
    <cofactor evidence="11">
        <name>Mg(2+)</name>
        <dbReference type="ChEBI" id="CHEBI:18420"/>
    </cofactor>
    <text evidence="11">Binds 1 Mg(2+) ion per subunit.</text>
</comment>
<dbReference type="EC" id="2.7.1.71" evidence="3 11"/>
<evidence type="ECO:0000256" key="4">
    <source>
        <dbReference type="ARBA" id="ARBA00022605"/>
    </source>
</evidence>
<evidence type="ECO:0000313" key="13">
    <source>
        <dbReference type="Proteomes" id="UP000215374"/>
    </source>
</evidence>
<accession>A0A239ZRG7</accession>
<comment type="subunit">
    <text evidence="11">Monomer.</text>
</comment>
<dbReference type="UniPathway" id="UPA00053">
    <property type="reaction ID" value="UER00088"/>
</dbReference>
<evidence type="ECO:0000256" key="3">
    <source>
        <dbReference type="ARBA" id="ARBA00012154"/>
    </source>
</evidence>
<dbReference type="GO" id="GO:0004765">
    <property type="term" value="F:shikimate kinase activity"/>
    <property type="evidence" value="ECO:0007669"/>
    <property type="project" value="UniProtKB-UniRule"/>
</dbReference>
<feature type="binding site" evidence="11">
    <location>
        <position position="57"/>
    </location>
    <ligand>
        <name>substrate</name>
    </ligand>
</feature>
<evidence type="ECO:0000256" key="5">
    <source>
        <dbReference type="ARBA" id="ARBA00022679"/>
    </source>
</evidence>
<dbReference type="EMBL" id="LT906467">
    <property type="protein sequence ID" value="SNV73529.1"/>
    <property type="molecule type" value="Genomic_DNA"/>
</dbReference>
<keyword evidence="5 11" id="KW-0808">Transferase</keyword>
<reference evidence="12 13" key="1">
    <citation type="submission" date="2017-06" db="EMBL/GenBank/DDBJ databases">
        <authorList>
            <consortium name="Pathogen Informatics"/>
        </authorList>
    </citation>
    <scope>NUCLEOTIDE SEQUENCE [LARGE SCALE GENOMIC DNA]</scope>
    <source>
        <strain evidence="12 13">NCTC13015</strain>
    </source>
</reference>
<evidence type="ECO:0000256" key="11">
    <source>
        <dbReference type="HAMAP-Rule" id="MF_00109"/>
    </source>
</evidence>
<evidence type="ECO:0000256" key="10">
    <source>
        <dbReference type="ARBA" id="ARBA00048567"/>
    </source>
</evidence>
<dbReference type="InterPro" id="IPR031322">
    <property type="entry name" value="Shikimate/glucono_kinase"/>
</dbReference>
<feature type="binding site" evidence="11">
    <location>
        <begin position="35"/>
        <end position="40"/>
    </location>
    <ligand>
        <name>ATP</name>
        <dbReference type="ChEBI" id="CHEBI:30616"/>
    </ligand>
</feature>
<keyword evidence="7 11" id="KW-0418">Kinase</keyword>
<comment type="catalytic activity">
    <reaction evidence="10 11">
        <text>shikimate + ATP = 3-phosphoshikimate + ADP + H(+)</text>
        <dbReference type="Rhea" id="RHEA:13121"/>
        <dbReference type="ChEBI" id="CHEBI:15378"/>
        <dbReference type="ChEBI" id="CHEBI:30616"/>
        <dbReference type="ChEBI" id="CHEBI:36208"/>
        <dbReference type="ChEBI" id="CHEBI:145989"/>
        <dbReference type="ChEBI" id="CHEBI:456216"/>
        <dbReference type="EC" id="2.7.1.71"/>
    </reaction>
</comment>
<dbReference type="GO" id="GO:0005829">
    <property type="term" value="C:cytosol"/>
    <property type="evidence" value="ECO:0007669"/>
    <property type="project" value="TreeGrafter"/>
</dbReference>
<keyword evidence="11" id="KW-0460">Magnesium</keyword>
<proteinExistence type="inferred from homology"/>
<name>A0A239ZRG7_9CORY</name>
<comment type="pathway">
    <text evidence="1 11">Metabolic intermediate biosynthesis; chorismate biosynthesis; chorismate from D-erythrose 4-phosphate and phosphoenolpyruvate: step 5/7.</text>
</comment>
<dbReference type="PANTHER" id="PTHR21087:SF16">
    <property type="entry name" value="SHIKIMATE KINASE 1, CHLOROPLASTIC"/>
    <property type="match status" value="1"/>
</dbReference>
<dbReference type="OrthoDB" id="9800332at2"/>
<dbReference type="PANTHER" id="PTHR21087">
    <property type="entry name" value="SHIKIMATE KINASE"/>
    <property type="match status" value="1"/>
</dbReference>
<feature type="binding site" evidence="11">
    <location>
        <position position="102"/>
    </location>
    <ligand>
        <name>substrate</name>
    </ligand>
</feature>
<evidence type="ECO:0000256" key="7">
    <source>
        <dbReference type="ARBA" id="ARBA00022777"/>
    </source>
</evidence>
<evidence type="ECO:0000256" key="9">
    <source>
        <dbReference type="ARBA" id="ARBA00023141"/>
    </source>
</evidence>
<comment type="similarity">
    <text evidence="2 11">Belongs to the shikimate kinase family.</text>
</comment>
<evidence type="ECO:0000313" key="12">
    <source>
        <dbReference type="EMBL" id="SNV73529.1"/>
    </source>
</evidence>
<dbReference type="RefSeq" id="WP_084674293.1">
    <property type="nucleotide sequence ID" value="NZ_CP009211.1"/>
</dbReference>
<dbReference type="InterPro" id="IPR027417">
    <property type="entry name" value="P-loop_NTPase"/>
</dbReference>
<evidence type="ECO:0000256" key="8">
    <source>
        <dbReference type="ARBA" id="ARBA00022840"/>
    </source>
</evidence>
<dbReference type="Proteomes" id="UP000215374">
    <property type="component" value="Chromosome 1"/>
</dbReference>
<comment type="function">
    <text evidence="11">Catalyzes the specific phosphorylation of the 3-hydroxyl group of shikimic acid using ATP as a cosubstrate.</text>
</comment>
<organism evidence="12 13">
    <name type="scientific">Corynebacterium imitans</name>
    <dbReference type="NCBI Taxonomy" id="156978"/>
    <lineage>
        <taxon>Bacteria</taxon>
        <taxon>Bacillati</taxon>
        <taxon>Actinomycetota</taxon>
        <taxon>Actinomycetes</taxon>
        <taxon>Mycobacteriales</taxon>
        <taxon>Corynebacteriaceae</taxon>
        <taxon>Corynebacterium</taxon>
    </lineage>
</organism>
<keyword evidence="6 11" id="KW-0547">Nucleotide-binding</keyword>
<dbReference type="InterPro" id="IPR000623">
    <property type="entry name" value="Shikimate_kinase/TSH1"/>
</dbReference>
<sequence length="193" mass="20720">MTHTERGGTTVPEDAQANSAVVASAPRVVLVGPPGAGKSTIGRRIASALNLPIVDSDLLIEQAHGKACGEIFSELGEERFRELEAECVAQALATGGVVSLGGGAVLTPSTRQLLQRHTVVWIDVTVEEGIRRTAGSTSRPVLQADDPAQHYRDLLATREPFYREVANYRVRTDSRPPQRVVAEVLSIIDSTEE</sequence>
<protein>
    <recommendedName>
        <fullName evidence="3 11">Shikimate kinase</fullName>
        <shortName evidence="11">SK</shortName>
        <ecNumber evidence="3 11">2.7.1.71</ecNumber>
    </recommendedName>
</protein>
<dbReference type="GO" id="GO:0000287">
    <property type="term" value="F:magnesium ion binding"/>
    <property type="evidence" value="ECO:0007669"/>
    <property type="project" value="UniProtKB-UniRule"/>
</dbReference>
<keyword evidence="11" id="KW-0479">Metal-binding</keyword>
<feature type="binding site" evidence="11">
    <location>
        <position position="139"/>
    </location>
    <ligand>
        <name>ATP</name>
        <dbReference type="ChEBI" id="CHEBI:30616"/>
    </ligand>
</feature>
<feature type="binding site" evidence="11">
    <location>
        <position position="81"/>
    </location>
    <ligand>
        <name>substrate</name>
    </ligand>
</feature>
<feature type="binding site" evidence="11">
    <location>
        <position position="175"/>
    </location>
    <ligand>
        <name>ATP</name>
        <dbReference type="ChEBI" id="CHEBI:30616"/>
    </ligand>
</feature>
<dbReference type="InterPro" id="IPR023000">
    <property type="entry name" value="Shikimate_kinase_CS"/>
</dbReference>
<feature type="binding site" evidence="11">
    <location>
        <position position="39"/>
    </location>
    <ligand>
        <name>Mg(2+)</name>
        <dbReference type="ChEBI" id="CHEBI:18420"/>
    </ligand>
</feature>
<dbReference type="PROSITE" id="PS01128">
    <property type="entry name" value="SHIKIMATE_KINASE"/>
    <property type="match status" value="1"/>
</dbReference>
<evidence type="ECO:0000256" key="1">
    <source>
        <dbReference type="ARBA" id="ARBA00004842"/>
    </source>
</evidence>
<dbReference type="SUPFAM" id="SSF52540">
    <property type="entry name" value="P-loop containing nucleoside triphosphate hydrolases"/>
    <property type="match status" value="1"/>
</dbReference>
<comment type="subcellular location">
    <subcellularLocation>
        <location evidence="11">Cytoplasm</location>
    </subcellularLocation>
</comment>
<dbReference type="GO" id="GO:0009423">
    <property type="term" value="P:chorismate biosynthetic process"/>
    <property type="evidence" value="ECO:0007669"/>
    <property type="project" value="UniProtKB-UniRule"/>
</dbReference>
<feature type="binding site" evidence="11">
    <location>
        <position position="158"/>
    </location>
    <ligand>
        <name>substrate</name>
    </ligand>
</feature>
<dbReference type="GO" id="GO:0008652">
    <property type="term" value="P:amino acid biosynthetic process"/>
    <property type="evidence" value="ECO:0007669"/>
    <property type="project" value="UniProtKB-KW"/>
</dbReference>
<gene>
    <name evidence="11 12" type="primary">aroK</name>
    <name evidence="12" type="ORF">SAMEA4535761_01432</name>
</gene>
<keyword evidence="8 11" id="KW-0067">ATP-binding</keyword>
<evidence type="ECO:0000256" key="2">
    <source>
        <dbReference type="ARBA" id="ARBA00006997"/>
    </source>
</evidence>
<keyword evidence="9 11" id="KW-0057">Aromatic amino acid biosynthesis</keyword>
<dbReference type="GO" id="GO:0009073">
    <property type="term" value="P:aromatic amino acid family biosynthetic process"/>
    <property type="evidence" value="ECO:0007669"/>
    <property type="project" value="UniProtKB-KW"/>
</dbReference>
<dbReference type="GO" id="GO:0005524">
    <property type="term" value="F:ATP binding"/>
    <property type="evidence" value="ECO:0007669"/>
    <property type="project" value="UniProtKB-UniRule"/>
</dbReference>
<evidence type="ECO:0000256" key="6">
    <source>
        <dbReference type="ARBA" id="ARBA00022741"/>
    </source>
</evidence>
<keyword evidence="4 11" id="KW-0028">Amino-acid biosynthesis</keyword>
<dbReference type="Gene3D" id="3.40.50.300">
    <property type="entry name" value="P-loop containing nucleotide triphosphate hydrolases"/>
    <property type="match status" value="1"/>
</dbReference>
<dbReference type="HAMAP" id="MF_00109">
    <property type="entry name" value="Shikimate_kinase"/>
    <property type="match status" value="1"/>
</dbReference>
<dbReference type="Pfam" id="PF01202">
    <property type="entry name" value="SKI"/>
    <property type="match status" value="1"/>
</dbReference>
<dbReference type="PRINTS" id="PR01100">
    <property type="entry name" value="SHIKIMTKNASE"/>
</dbReference>
<dbReference type="AlphaFoldDB" id="A0A239ZRG7"/>
<keyword evidence="11" id="KW-0963">Cytoplasm</keyword>
<dbReference type="CDD" id="cd00464">
    <property type="entry name" value="SK"/>
    <property type="match status" value="1"/>
</dbReference>